<organism evidence="2 3">
    <name type="scientific">Dactylosporangium darangshiense</name>
    <dbReference type="NCBI Taxonomy" id="579108"/>
    <lineage>
        <taxon>Bacteria</taxon>
        <taxon>Bacillati</taxon>
        <taxon>Actinomycetota</taxon>
        <taxon>Actinomycetes</taxon>
        <taxon>Micromonosporales</taxon>
        <taxon>Micromonosporaceae</taxon>
        <taxon>Dactylosporangium</taxon>
    </lineage>
</organism>
<keyword evidence="3" id="KW-1185">Reference proteome</keyword>
<proteinExistence type="predicted"/>
<dbReference type="Pfam" id="PF16571">
    <property type="entry name" value="FBP_C"/>
    <property type="match status" value="1"/>
</dbReference>
<feature type="domain" description="Elongation factor G-binding protein C-terminal treble-clef zinc-finger" evidence="1">
    <location>
        <begin position="8"/>
        <end position="162"/>
    </location>
</feature>
<reference evidence="3" key="1">
    <citation type="journal article" date="2019" name="Int. J. Syst. Evol. Microbiol.">
        <title>The Global Catalogue of Microorganisms (GCM) 10K type strain sequencing project: providing services to taxonomists for standard genome sequencing and annotation.</title>
        <authorList>
            <consortium name="The Broad Institute Genomics Platform"/>
            <consortium name="The Broad Institute Genome Sequencing Center for Infectious Disease"/>
            <person name="Wu L."/>
            <person name="Ma J."/>
        </authorList>
    </citation>
    <scope>NUCLEOTIDE SEQUENCE [LARGE SCALE GENOMIC DNA]</scope>
    <source>
        <strain evidence="3">JCM 17441</strain>
    </source>
</reference>
<dbReference type="Proteomes" id="UP001500620">
    <property type="component" value="Unassembled WGS sequence"/>
</dbReference>
<evidence type="ECO:0000313" key="3">
    <source>
        <dbReference type="Proteomes" id="UP001500620"/>
    </source>
</evidence>
<sequence length="182" mass="19474">MEPLTEPDIRAAFVNCSRGEAQRAHVPRDLADRAWANLDFLGWRDPGAPDRAYLAVEHGGALVAVSLRVAAQSGRRFLHRGMCSLCLTTHTGSGVSLMTGRRAGKAGRNGDSVGVYLCSDLACSLYVRGLRKPGAGGRLDETLTVEEQVARLQGKLSAFLDRLVGDATLVVQAPQHGSNLHD</sequence>
<dbReference type="RefSeq" id="WP_345127999.1">
    <property type="nucleotide sequence ID" value="NZ_BAABAT010000008.1"/>
</dbReference>
<evidence type="ECO:0000313" key="2">
    <source>
        <dbReference type="EMBL" id="GAA4249788.1"/>
    </source>
</evidence>
<evidence type="ECO:0000259" key="1">
    <source>
        <dbReference type="Pfam" id="PF16571"/>
    </source>
</evidence>
<protein>
    <submittedName>
        <fullName evidence="2">FBP domain-containing protein</fullName>
    </submittedName>
</protein>
<dbReference type="InterPro" id="IPR032330">
    <property type="entry name" value="EF-G-binding_C"/>
</dbReference>
<dbReference type="EMBL" id="BAABAT010000008">
    <property type="protein sequence ID" value="GAA4249788.1"/>
    <property type="molecule type" value="Genomic_DNA"/>
</dbReference>
<accession>A0ABP8D8C7</accession>
<name>A0ABP8D8C7_9ACTN</name>
<gene>
    <name evidence="2" type="ORF">GCM10022255_035350</name>
</gene>
<comment type="caution">
    <text evidence="2">The sequence shown here is derived from an EMBL/GenBank/DDBJ whole genome shotgun (WGS) entry which is preliminary data.</text>
</comment>